<keyword evidence="4" id="KW-1185">Reference proteome</keyword>
<dbReference type="InterPro" id="IPR000683">
    <property type="entry name" value="Gfo/Idh/MocA-like_OxRdtase_N"/>
</dbReference>
<dbReference type="PANTHER" id="PTHR43818:SF11">
    <property type="entry name" value="BCDNA.GH03377"/>
    <property type="match status" value="1"/>
</dbReference>
<dbReference type="Pfam" id="PF01408">
    <property type="entry name" value="GFO_IDH_MocA"/>
    <property type="match status" value="1"/>
</dbReference>
<evidence type="ECO:0000256" key="1">
    <source>
        <dbReference type="ARBA" id="ARBA00023002"/>
    </source>
</evidence>
<proteinExistence type="predicted"/>
<keyword evidence="1" id="KW-0560">Oxidoreductase</keyword>
<dbReference type="GO" id="GO:0000166">
    <property type="term" value="F:nucleotide binding"/>
    <property type="evidence" value="ECO:0007669"/>
    <property type="project" value="InterPro"/>
</dbReference>
<evidence type="ECO:0000313" key="4">
    <source>
        <dbReference type="Proteomes" id="UP000247980"/>
    </source>
</evidence>
<dbReference type="PANTHER" id="PTHR43818">
    <property type="entry name" value="BCDNA.GH03377"/>
    <property type="match status" value="1"/>
</dbReference>
<dbReference type="Gene3D" id="3.30.360.10">
    <property type="entry name" value="Dihydrodipicolinate Reductase, domain 2"/>
    <property type="match status" value="1"/>
</dbReference>
<reference evidence="3 4" key="1">
    <citation type="submission" date="2018-05" db="EMBL/GenBank/DDBJ databases">
        <title>Genetic diversity of glacier-inhabiting Cryobacterium bacteria in China and description of Cryobacterium mengkeensis sp. nov. and Arthrobacter glacialis sp. nov.</title>
        <authorList>
            <person name="Liu Q."/>
            <person name="Xin Y.-H."/>
        </authorList>
    </citation>
    <scope>NUCLEOTIDE SEQUENCE [LARGE SCALE GENOMIC DNA]</scope>
    <source>
        <strain evidence="3 4">B7</strain>
    </source>
</reference>
<dbReference type="GO" id="GO:0016491">
    <property type="term" value="F:oxidoreductase activity"/>
    <property type="evidence" value="ECO:0007669"/>
    <property type="project" value="UniProtKB-KW"/>
</dbReference>
<dbReference type="EMBL" id="QJVC01000004">
    <property type="protein sequence ID" value="PYI39062.1"/>
    <property type="molecule type" value="Genomic_DNA"/>
</dbReference>
<protein>
    <submittedName>
        <fullName evidence="3">Oxidoreductase</fullName>
    </submittedName>
</protein>
<evidence type="ECO:0000313" key="3">
    <source>
        <dbReference type="EMBL" id="PYI39062.1"/>
    </source>
</evidence>
<organism evidence="3 4">
    <name type="scientific">Arthrobacter psychrolactophilus</name>
    <dbReference type="NCBI Taxonomy" id="92442"/>
    <lineage>
        <taxon>Bacteria</taxon>
        <taxon>Bacillati</taxon>
        <taxon>Actinomycetota</taxon>
        <taxon>Actinomycetes</taxon>
        <taxon>Micrococcales</taxon>
        <taxon>Micrococcaceae</taxon>
        <taxon>Arthrobacter</taxon>
    </lineage>
</organism>
<dbReference type="Gene3D" id="3.40.50.720">
    <property type="entry name" value="NAD(P)-binding Rossmann-like Domain"/>
    <property type="match status" value="1"/>
</dbReference>
<name>A0A2V5IUM3_9MICC</name>
<dbReference type="InterPro" id="IPR050463">
    <property type="entry name" value="Gfo/Idh/MocA_oxidrdct_glycsds"/>
</dbReference>
<dbReference type="OrthoDB" id="9812981at2"/>
<accession>A0A2V5IUM3</accession>
<dbReference type="AlphaFoldDB" id="A0A2V5IUM3"/>
<comment type="caution">
    <text evidence="3">The sequence shown here is derived from an EMBL/GenBank/DDBJ whole genome shotgun (WGS) entry which is preliminary data.</text>
</comment>
<dbReference type="InterPro" id="IPR029475">
    <property type="entry name" value="DUF6807"/>
</dbReference>
<dbReference type="Proteomes" id="UP000247980">
    <property type="component" value="Unassembled WGS sequence"/>
</dbReference>
<gene>
    <name evidence="3" type="ORF">CVS30_07050</name>
</gene>
<dbReference type="InterPro" id="IPR036291">
    <property type="entry name" value="NAD(P)-bd_dom_sf"/>
</dbReference>
<dbReference type="SUPFAM" id="SSF51735">
    <property type="entry name" value="NAD(P)-binding Rossmann-fold domains"/>
    <property type="match status" value="1"/>
</dbReference>
<dbReference type="SUPFAM" id="SSF55347">
    <property type="entry name" value="Glyceraldehyde-3-phosphate dehydrogenase-like, C-terminal domain"/>
    <property type="match status" value="1"/>
</dbReference>
<dbReference type="RefSeq" id="WP_110484625.1">
    <property type="nucleotide sequence ID" value="NZ_QJVC01000004.1"/>
</dbReference>
<dbReference type="Pfam" id="PF14100">
    <property type="entry name" value="DUF6807"/>
    <property type="match status" value="1"/>
</dbReference>
<evidence type="ECO:0000259" key="2">
    <source>
        <dbReference type="Pfam" id="PF01408"/>
    </source>
</evidence>
<feature type="domain" description="Gfo/Idh/MocA-like oxidoreductase N-terminal" evidence="2">
    <location>
        <begin position="10"/>
        <end position="129"/>
    </location>
</feature>
<sequence length="659" mass="69939">MVGTTPPLPRIALVGVHGFGAHHLVNLDRLEAAGTLKLVAVADPNPPEAGRLAQDVGIYTDLTTLLADDVHPDVIIIATPIQTHCALGLAALAAGADVYLEKPTAASMAQFDELRAAANAAGRSVQIGFQSLGSLALPALAIMINDGELGTIQGISARGMWVRDKAYYQRSRWAGKRTINGIDVVDGVTTNPLAHAVATALFIAGIRSADAIESVETDLFRAHDIEGDDTSAVRITPKEGPRVVSALTVCAPEESHPSVRVQGTEGHAVFYYTEDILEVTRSNGMSSETFARTDLLENLLAHRSDGTALLSSIENSGAFMRVLEAVRTAADPRPIAEEHLEWIGEGPSAHPVINNIAHWIDRVTASEATFSELGAPWTLPASTSATITVDGVDLAHHVNGTTVASRLAPRPYLHPVTTAGGVLVSDAFPLDHPWHLGVGVALQDVNGVNFWGGKTYTRQSASYEWLPDHGRIVRTSSEGSAESPDTQELLWLGPDDAEILREQRTISATSLDDGAWRLTLKFTLTPAGSDPVILGGPGSNGLAGSGYGGFMWRLPAAHNVQVHTAHGRGEAQVHGRSAAWLAWSADFAAGPATVVFSAPPEAADPWFVRANEYPAVASALTWDTAMTLLPGESVSRTFNVVVADEIASDEQILRWVDTL</sequence>